<keyword evidence="1" id="KW-0472">Membrane</keyword>
<feature type="transmembrane region" description="Helical" evidence="1">
    <location>
        <begin position="77"/>
        <end position="97"/>
    </location>
</feature>
<dbReference type="Proteomes" id="UP001287356">
    <property type="component" value="Unassembled WGS sequence"/>
</dbReference>
<evidence type="ECO:0000256" key="1">
    <source>
        <dbReference type="SAM" id="Phobius"/>
    </source>
</evidence>
<organism evidence="2 3">
    <name type="scientific">Lasiosphaeria ovina</name>
    <dbReference type="NCBI Taxonomy" id="92902"/>
    <lineage>
        <taxon>Eukaryota</taxon>
        <taxon>Fungi</taxon>
        <taxon>Dikarya</taxon>
        <taxon>Ascomycota</taxon>
        <taxon>Pezizomycotina</taxon>
        <taxon>Sordariomycetes</taxon>
        <taxon>Sordariomycetidae</taxon>
        <taxon>Sordariales</taxon>
        <taxon>Lasiosphaeriaceae</taxon>
        <taxon>Lasiosphaeria</taxon>
    </lineage>
</organism>
<evidence type="ECO:0000313" key="3">
    <source>
        <dbReference type="Proteomes" id="UP001287356"/>
    </source>
</evidence>
<dbReference type="EMBL" id="JAULSN010000002">
    <property type="protein sequence ID" value="KAK3379557.1"/>
    <property type="molecule type" value="Genomic_DNA"/>
</dbReference>
<gene>
    <name evidence="2" type="ORF">B0T24DRAFT_612258</name>
</gene>
<keyword evidence="1" id="KW-0812">Transmembrane</keyword>
<evidence type="ECO:0000313" key="2">
    <source>
        <dbReference type="EMBL" id="KAK3379557.1"/>
    </source>
</evidence>
<protein>
    <submittedName>
        <fullName evidence="2">Uncharacterized protein</fullName>
    </submittedName>
</protein>
<keyword evidence="3" id="KW-1185">Reference proteome</keyword>
<proteinExistence type="predicted"/>
<accession>A0AAE0NDM6</accession>
<reference evidence="2" key="1">
    <citation type="journal article" date="2023" name="Mol. Phylogenet. Evol.">
        <title>Genome-scale phylogeny and comparative genomics of the fungal order Sordariales.</title>
        <authorList>
            <person name="Hensen N."/>
            <person name="Bonometti L."/>
            <person name="Westerberg I."/>
            <person name="Brannstrom I.O."/>
            <person name="Guillou S."/>
            <person name="Cros-Aarteil S."/>
            <person name="Calhoun S."/>
            <person name="Haridas S."/>
            <person name="Kuo A."/>
            <person name="Mondo S."/>
            <person name="Pangilinan J."/>
            <person name="Riley R."/>
            <person name="LaButti K."/>
            <person name="Andreopoulos B."/>
            <person name="Lipzen A."/>
            <person name="Chen C."/>
            <person name="Yan M."/>
            <person name="Daum C."/>
            <person name="Ng V."/>
            <person name="Clum A."/>
            <person name="Steindorff A."/>
            <person name="Ohm R.A."/>
            <person name="Martin F."/>
            <person name="Silar P."/>
            <person name="Natvig D.O."/>
            <person name="Lalanne C."/>
            <person name="Gautier V."/>
            <person name="Ament-Velasquez S.L."/>
            <person name="Kruys A."/>
            <person name="Hutchinson M.I."/>
            <person name="Powell A.J."/>
            <person name="Barry K."/>
            <person name="Miller A.N."/>
            <person name="Grigoriev I.V."/>
            <person name="Debuchy R."/>
            <person name="Gladieux P."/>
            <person name="Hiltunen Thoren M."/>
            <person name="Johannesson H."/>
        </authorList>
    </citation>
    <scope>NUCLEOTIDE SEQUENCE</scope>
    <source>
        <strain evidence="2">CBS 958.72</strain>
    </source>
</reference>
<dbReference type="AlphaFoldDB" id="A0AAE0NDM6"/>
<sequence>MYIAPAVQLYCPFGAETWDLTRNQHSQYCRAAALFLGPGIIKYWMYLICTVPTRHVKGKGILGTCLGILATKLPYVFLQHLIFAVWRGCLGIAIGVLKHLQPDKLPIRIVGPLSWRG</sequence>
<name>A0AAE0NDM6_9PEZI</name>
<reference evidence="2" key="2">
    <citation type="submission" date="2023-06" db="EMBL/GenBank/DDBJ databases">
        <authorList>
            <consortium name="Lawrence Berkeley National Laboratory"/>
            <person name="Haridas S."/>
            <person name="Hensen N."/>
            <person name="Bonometti L."/>
            <person name="Westerberg I."/>
            <person name="Brannstrom I.O."/>
            <person name="Guillou S."/>
            <person name="Cros-Aarteil S."/>
            <person name="Calhoun S."/>
            <person name="Kuo A."/>
            <person name="Mondo S."/>
            <person name="Pangilinan J."/>
            <person name="Riley R."/>
            <person name="Labutti K."/>
            <person name="Andreopoulos B."/>
            <person name="Lipzen A."/>
            <person name="Chen C."/>
            <person name="Yanf M."/>
            <person name="Daum C."/>
            <person name="Ng V."/>
            <person name="Clum A."/>
            <person name="Steindorff A."/>
            <person name="Ohm R."/>
            <person name="Martin F."/>
            <person name="Silar P."/>
            <person name="Natvig D."/>
            <person name="Lalanne C."/>
            <person name="Gautier V."/>
            <person name="Ament-Velasquez S.L."/>
            <person name="Kruys A."/>
            <person name="Hutchinson M.I."/>
            <person name="Powell A.J."/>
            <person name="Barry K."/>
            <person name="Miller A.N."/>
            <person name="Grigoriev I.V."/>
            <person name="Debuchy R."/>
            <person name="Gladieux P."/>
            <person name="Thoren M.H."/>
            <person name="Johannesson H."/>
        </authorList>
    </citation>
    <scope>NUCLEOTIDE SEQUENCE</scope>
    <source>
        <strain evidence="2">CBS 958.72</strain>
    </source>
</reference>
<keyword evidence="1" id="KW-1133">Transmembrane helix</keyword>
<comment type="caution">
    <text evidence="2">The sequence shown here is derived from an EMBL/GenBank/DDBJ whole genome shotgun (WGS) entry which is preliminary data.</text>
</comment>